<evidence type="ECO:0000313" key="3">
    <source>
        <dbReference type="Proteomes" id="UP001470230"/>
    </source>
</evidence>
<protein>
    <recommendedName>
        <fullName evidence="1">BTB domain-containing protein</fullName>
    </recommendedName>
</protein>
<keyword evidence="3" id="KW-1185">Reference proteome</keyword>
<proteinExistence type="predicted"/>
<accession>A0ABR2IDD7</accession>
<organism evidence="2 3">
    <name type="scientific">Tritrichomonas musculus</name>
    <dbReference type="NCBI Taxonomy" id="1915356"/>
    <lineage>
        <taxon>Eukaryota</taxon>
        <taxon>Metamonada</taxon>
        <taxon>Parabasalia</taxon>
        <taxon>Tritrichomonadida</taxon>
        <taxon>Tritrichomonadidae</taxon>
        <taxon>Tritrichomonas</taxon>
    </lineage>
</organism>
<dbReference type="PANTHER" id="PTHR24410">
    <property type="entry name" value="HL07962P-RELATED"/>
    <property type="match status" value="1"/>
</dbReference>
<name>A0ABR2IDD7_9EUKA</name>
<dbReference type="Gene3D" id="3.30.710.10">
    <property type="entry name" value="Potassium Channel Kv1.1, Chain A"/>
    <property type="match status" value="1"/>
</dbReference>
<dbReference type="SUPFAM" id="SSF54695">
    <property type="entry name" value="POZ domain"/>
    <property type="match status" value="1"/>
</dbReference>
<dbReference type="InterPro" id="IPR011333">
    <property type="entry name" value="SKP1/BTB/POZ_sf"/>
</dbReference>
<dbReference type="CDD" id="cd18186">
    <property type="entry name" value="BTB_POZ_ZBTB_KLHL-like"/>
    <property type="match status" value="1"/>
</dbReference>
<dbReference type="Proteomes" id="UP001470230">
    <property type="component" value="Unassembled WGS sequence"/>
</dbReference>
<dbReference type="InterPro" id="IPR000210">
    <property type="entry name" value="BTB/POZ_dom"/>
</dbReference>
<dbReference type="PROSITE" id="PS50097">
    <property type="entry name" value="BTB"/>
    <property type="match status" value="1"/>
</dbReference>
<sequence>MKKTHEFLNSYAINQSFDYGEFLENGTASDCIIVLPDGKKVSAHRTILCQSSTFLFNAFTSGMQEDSKREVSISFDPGGQFINLLNYFYTGEIQINEQNVLQLIEITHFYGVHNLYCFLVNVYLNEILSPSNIFEYVDKCFDMELNESLRTLEPHLARYYCNIPLSTFSEKLDISTFCHVLSLAIQNGSFSGDVIAELNLFMNGAIPDEKQEESLNSLVFSFGRNSSQKPCWGRSDKRKSH</sequence>
<dbReference type="Pfam" id="PF00651">
    <property type="entry name" value="BTB"/>
    <property type="match status" value="1"/>
</dbReference>
<dbReference type="EMBL" id="JAPFFF010000018">
    <property type="protein sequence ID" value="KAK8860683.1"/>
    <property type="molecule type" value="Genomic_DNA"/>
</dbReference>
<feature type="domain" description="BTB" evidence="1">
    <location>
        <begin position="29"/>
        <end position="97"/>
    </location>
</feature>
<gene>
    <name evidence="2" type="ORF">M9Y10_012348</name>
</gene>
<evidence type="ECO:0000313" key="2">
    <source>
        <dbReference type="EMBL" id="KAK8860683.1"/>
    </source>
</evidence>
<dbReference type="SMART" id="SM00225">
    <property type="entry name" value="BTB"/>
    <property type="match status" value="1"/>
</dbReference>
<reference evidence="2 3" key="1">
    <citation type="submission" date="2024-04" db="EMBL/GenBank/DDBJ databases">
        <title>Tritrichomonas musculus Genome.</title>
        <authorList>
            <person name="Alves-Ferreira E."/>
            <person name="Grigg M."/>
            <person name="Lorenzi H."/>
            <person name="Galac M."/>
        </authorList>
    </citation>
    <scope>NUCLEOTIDE SEQUENCE [LARGE SCALE GENOMIC DNA]</scope>
    <source>
        <strain evidence="2 3">EAF2021</strain>
    </source>
</reference>
<evidence type="ECO:0000259" key="1">
    <source>
        <dbReference type="PROSITE" id="PS50097"/>
    </source>
</evidence>
<dbReference type="InterPro" id="IPR051481">
    <property type="entry name" value="BTB-POZ/Galectin-3-binding"/>
</dbReference>
<comment type="caution">
    <text evidence="2">The sequence shown here is derived from an EMBL/GenBank/DDBJ whole genome shotgun (WGS) entry which is preliminary data.</text>
</comment>
<dbReference type="PANTHER" id="PTHR24410:SF23">
    <property type="entry name" value="BTB DOMAIN-CONTAINING PROTEIN-RELATED"/>
    <property type="match status" value="1"/>
</dbReference>